<gene>
    <name evidence="2" type="ORF">GFN93_04665</name>
</gene>
<dbReference type="PANTHER" id="PTHR35399">
    <property type="entry name" value="SLR8030 PROTEIN"/>
    <property type="match status" value="1"/>
</dbReference>
<comment type="caution">
    <text evidence="2">The sequence shown here is derived from an EMBL/GenBank/DDBJ whole genome shotgun (WGS) entry which is preliminary data.</text>
</comment>
<sequence>MNTKASLSRRDLLKKGSTGLAALAVGPSLLALSQPLSARTLADVGPLLPPDSNGIRLPEGFTSRIIAAAGQRVRRSFWNRTAYHWHSYPDGGATFAAADGGWVYVSNSETINLLGGGASAIRFNPDGSVNDAYRILDGTNLNCAGGPTPWQTWLSCEETDYGRVYECDPFGQQPARLRRGLGFFKHEAAAIDPVFNMVYLTEDESDGRFYRFIPAGVNNNGSLQLDEGVLQVAAVDDQGYVTWLNVPNATPNLFETPTREQLPQSTAFDGGEGCWYSHGRVYFTTKGDNKVWQLDTNLNRLTVIYDAATAETPVLTGVDNLTVSGGGDLLVAEDGGDMQIVVIDKQGDVAPLLQVTGQEDSEITGPAFSPNGQRLYFSSQRGSDLFGGGNGFGITYEIRGPFGNFVKL</sequence>
<dbReference type="Pfam" id="PF05787">
    <property type="entry name" value="PhoX"/>
    <property type="match status" value="1"/>
</dbReference>
<proteinExistence type="predicted"/>
<evidence type="ECO:0000256" key="1">
    <source>
        <dbReference type="ARBA" id="ARBA00022729"/>
    </source>
</evidence>
<evidence type="ECO:0000313" key="3">
    <source>
        <dbReference type="Proteomes" id="UP000469421"/>
    </source>
</evidence>
<dbReference type="SUPFAM" id="SSF63829">
    <property type="entry name" value="Calcium-dependent phosphotriesterase"/>
    <property type="match status" value="1"/>
</dbReference>
<dbReference type="InterPro" id="IPR019546">
    <property type="entry name" value="TAT_signal_bac_arc"/>
</dbReference>
<organism evidence="2 3">
    <name type="scientific">Alcanivorax sediminis</name>
    <dbReference type="NCBI Taxonomy" id="2663008"/>
    <lineage>
        <taxon>Bacteria</taxon>
        <taxon>Pseudomonadati</taxon>
        <taxon>Pseudomonadota</taxon>
        <taxon>Gammaproteobacteria</taxon>
        <taxon>Oceanospirillales</taxon>
        <taxon>Alcanivoracaceae</taxon>
        <taxon>Alcanivorax</taxon>
    </lineage>
</organism>
<evidence type="ECO:0000313" key="2">
    <source>
        <dbReference type="EMBL" id="MQX52528.1"/>
    </source>
</evidence>
<keyword evidence="1" id="KW-0732">Signal</keyword>
<accession>A0A6N7LQD4</accession>
<dbReference type="NCBIfam" id="TIGR01409">
    <property type="entry name" value="TAT_signal_seq"/>
    <property type="match status" value="1"/>
</dbReference>
<dbReference type="PANTHER" id="PTHR35399:SF4">
    <property type="entry name" value="MEMBRANE PROTEIN"/>
    <property type="match status" value="1"/>
</dbReference>
<name>A0A6N7LQD4_9GAMM</name>
<dbReference type="Gene3D" id="2.130.10.10">
    <property type="entry name" value="YVTN repeat-like/Quinoprotein amine dehydrogenase"/>
    <property type="match status" value="1"/>
</dbReference>
<dbReference type="EMBL" id="WIRE01000001">
    <property type="protein sequence ID" value="MQX52528.1"/>
    <property type="molecule type" value="Genomic_DNA"/>
</dbReference>
<dbReference type="AlphaFoldDB" id="A0A6N7LQD4"/>
<dbReference type="RefSeq" id="WP_153499331.1">
    <property type="nucleotide sequence ID" value="NZ_WIRE01000001.1"/>
</dbReference>
<reference evidence="2 3" key="1">
    <citation type="submission" date="2019-10" db="EMBL/GenBank/DDBJ databases">
        <title>Alcanivorax sp.PA15-N-34 draft genome sequence.</title>
        <authorList>
            <person name="Liao X."/>
            <person name="Shao Z."/>
        </authorList>
    </citation>
    <scope>NUCLEOTIDE SEQUENCE [LARGE SCALE GENOMIC DNA]</scope>
    <source>
        <strain evidence="2 3">PA15-N-34</strain>
    </source>
</reference>
<dbReference type="InterPro" id="IPR015943">
    <property type="entry name" value="WD40/YVTN_repeat-like_dom_sf"/>
</dbReference>
<dbReference type="PROSITE" id="PS51318">
    <property type="entry name" value="TAT"/>
    <property type="match status" value="1"/>
</dbReference>
<dbReference type="InterPro" id="IPR008557">
    <property type="entry name" value="PhoX"/>
</dbReference>
<protein>
    <submittedName>
        <fullName evidence="2">DUF839 domain-containing protein</fullName>
    </submittedName>
</protein>
<dbReference type="Proteomes" id="UP000469421">
    <property type="component" value="Unassembled WGS sequence"/>
</dbReference>
<dbReference type="InterPro" id="IPR006311">
    <property type="entry name" value="TAT_signal"/>
</dbReference>
<keyword evidence="3" id="KW-1185">Reference proteome</keyword>